<organism evidence="1 2">
    <name type="scientific">Dactylosporangium aurantiacum</name>
    <dbReference type="NCBI Taxonomy" id="35754"/>
    <lineage>
        <taxon>Bacteria</taxon>
        <taxon>Bacillati</taxon>
        <taxon>Actinomycetota</taxon>
        <taxon>Actinomycetes</taxon>
        <taxon>Micromonosporales</taxon>
        <taxon>Micromonosporaceae</taxon>
        <taxon>Dactylosporangium</taxon>
    </lineage>
</organism>
<proteinExistence type="predicted"/>
<dbReference type="EMBL" id="CP073767">
    <property type="protein sequence ID" value="UWZ51425.1"/>
    <property type="molecule type" value="Genomic_DNA"/>
</dbReference>
<dbReference type="AlphaFoldDB" id="A0A9Q9IBN0"/>
<dbReference type="RefSeq" id="WP_052388034.1">
    <property type="nucleotide sequence ID" value="NZ_CP073767.1"/>
</dbReference>
<protein>
    <submittedName>
        <fullName evidence="1">Uncharacterized protein</fullName>
    </submittedName>
</protein>
<keyword evidence="2" id="KW-1185">Reference proteome</keyword>
<accession>A0A9Q9IBN0</accession>
<evidence type="ECO:0000313" key="2">
    <source>
        <dbReference type="Proteomes" id="UP001058003"/>
    </source>
</evidence>
<reference evidence="1" key="1">
    <citation type="submission" date="2021-04" db="EMBL/GenBank/DDBJ databases">
        <title>Dactylosporangium aurantiacum NRRL B-8018 full assembly.</title>
        <authorList>
            <person name="Hartkoorn R.C."/>
            <person name="Beaudoing E."/>
            <person name="Hot D."/>
        </authorList>
    </citation>
    <scope>NUCLEOTIDE SEQUENCE</scope>
    <source>
        <strain evidence="1">NRRL B-8018</strain>
    </source>
</reference>
<dbReference type="KEGG" id="daur:Daura_32335"/>
<dbReference type="Proteomes" id="UP001058003">
    <property type="component" value="Chromosome"/>
</dbReference>
<sequence>MATRQQVLALLARGYDYPRAGAELGVPAGQAYLTATGRPADGSGTAADVDADRPGILLTSSQQLTNPPAANPTADPTVHAWIRRRAGELRQPPADGR</sequence>
<evidence type="ECO:0000313" key="1">
    <source>
        <dbReference type="EMBL" id="UWZ51425.1"/>
    </source>
</evidence>
<gene>
    <name evidence="1" type="ORF">Daura_32335</name>
</gene>
<name>A0A9Q9IBN0_9ACTN</name>